<feature type="transmembrane region" description="Helical" evidence="26">
    <location>
        <begin position="1369"/>
        <end position="1390"/>
    </location>
</feature>
<keyword evidence="16" id="KW-0333">Golgi apparatus</keyword>
<feature type="domain" description="Coatomer gamma subunit appendage Ig-like subdomain" evidence="28">
    <location>
        <begin position="651"/>
        <end position="799"/>
    </location>
</feature>
<dbReference type="SUPFAM" id="SSF55711">
    <property type="entry name" value="Subdomain of clathrin and coatomer appendage domain"/>
    <property type="match status" value="1"/>
</dbReference>
<feature type="transmembrane region" description="Helical" evidence="26">
    <location>
        <begin position="1295"/>
        <end position="1315"/>
    </location>
</feature>
<feature type="region of interest" description="Disordered" evidence="25">
    <location>
        <begin position="609"/>
        <end position="639"/>
    </location>
</feature>
<evidence type="ECO:0000256" key="9">
    <source>
        <dbReference type="ARBA" id="ARBA00022553"/>
    </source>
</evidence>
<comment type="subcellular location">
    <subcellularLocation>
        <location evidence="4">Cytoplasmic vesicle</location>
        <location evidence="4">COPI-coated vesicle membrane</location>
        <topology evidence="4">Peripheral membrane protein</topology>
        <orientation evidence="4">Cytoplasmic side</orientation>
    </subcellularLocation>
    <subcellularLocation>
        <location evidence="2">Endomembrane system</location>
        <topology evidence="2">Multi-pass membrane protein</topology>
    </subcellularLocation>
    <subcellularLocation>
        <location evidence="3">Golgi apparatus membrane</location>
        <topology evidence="3">Peripheral membrane protein</topology>
        <orientation evidence="3">Cytoplasmic side</orientation>
    </subcellularLocation>
</comment>
<evidence type="ECO:0000256" key="24">
    <source>
        <dbReference type="RuleBase" id="RU003750"/>
    </source>
</evidence>
<evidence type="ECO:0000256" key="2">
    <source>
        <dbReference type="ARBA" id="ARBA00004127"/>
    </source>
</evidence>
<feature type="transmembrane region" description="Helical" evidence="26">
    <location>
        <begin position="1269"/>
        <end position="1289"/>
    </location>
</feature>
<dbReference type="GO" id="GO:0006891">
    <property type="term" value="P:intra-Golgi vesicle-mediated transport"/>
    <property type="evidence" value="ECO:0007669"/>
    <property type="project" value="TreeGrafter"/>
</dbReference>
<dbReference type="SUPFAM" id="SSF48371">
    <property type="entry name" value="ARM repeat"/>
    <property type="match status" value="1"/>
</dbReference>
<evidence type="ECO:0000256" key="16">
    <source>
        <dbReference type="ARBA" id="ARBA00023034"/>
    </source>
</evidence>
<keyword evidence="17 26" id="KW-0472">Membrane</keyword>
<dbReference type="InterPro" id="IPR048254">
    <property type="entry name" value="CDP_ALCOHOL_P_TRANSF_CS"/>
</dbReference>
<dbReference type="SUPFAM" id="SSF49348">
    <property type="entry name" value="Clathrin adaptor appendage domain"/>
    <property type="match status" value="1"/>
</dbReference>
<feature type="transmembrane region" description="Helical" evidence="26">
    <location>
        <begin position="1189"/>
        <end position="1208"/>
    </location>
</feature>
<dbReference type="Pfam" id="PF01602">
    <property type="entry name" value="Adaptin_N"/>
    <property type="match status" value="1"/>
</dbReference>
<feature type="transmembrane region" description="Helical" evidence="26">
    <location>
        <begin position="1059"/>
        <end position="1078"/>
    </location>
</feature>
<dbReference type="Proteomes" id="UP001244011">
    <property type="component" value="Unassembled WGS sequence"/>
</dbReference>
<evidence type="ECO:0000256" key="22">
    <source>
        <dbReference type="ARBA" id="ARBA00051857"/>
    </source>
</evidence>
<dbReference type="Pfam" id="PF08752">
    <property type="entry name" value="COP-gamma_platf"/>
    <property type="match status" value="1"/>
</dbReference>
<dbReference type="GeneID" id="85308630"/>
<evidence type="ECO:0000256" key="5">
    <source>
        <dbReference type="ARBA" id="ARBA00010441"/>
    </source>
</evidence>
<dbReference type="RefSeq" id="XP_060285098.1">
    <property type="nucleotide sequence ID" value="XM_060425443.1"/>
</dbReference>
<comment type="pathway">
    <text evidence="20">Phospholipid metabolism; phosphatidylcholine biosynthesis; phosphatidylcholine from phosphocholine: step 2/2.</text>
</comment>
<dbReference type="GO" id="GO:0030126">
    <property type="term" value="C:COPI vesicle coat"/>
    <property type="evidence" value="ECO:0007669"/>
    <property type="project" value="InterPro"/>
</dbReference>
<evidence type="ECO:0000256" key="8">
    <source>
        <dbReference type="ARBA" id="ARBA00022490"/>
    </source>
</evidence>
<keyword evidence="8" id="KW-0963">Cytoplasm</keyword>
<evidence type="ECO:0000256" key="10">
    <source>
        <dbReference type="ARBA" id="ARBA00022679"/>
    </source>
</evidence>
<dbReference type="GO" id="GO:0000139">
    <property type="term" value="C:Golgi membrane"/>
    <property type="evidence" value="ECO:0007669"/>
    <property type="project" value="UniProtKB-SubCell"/>
</dbReference>
<gene>
    <name evidence="30" type="ORF">QBC33DRAFT_489149</name>
</gene>
<dbReference type="GO" id="GO:0004142">
    <property type="term" value="F:diacylglycerol cholinephosphotransferase activity"/>
    <property type="evidence" value="ECO:0007669"/>
    <property type="project" value="UniProtKB-EC"/>
</dbReference>
<organism evidence="30 31">
    <name type="scientific">Phialemonium atrogriseum</name>
    <dbReference type="NCBI Taxonomy" id="1093897"/>
    <lineage>
        <taxon>Eukaryota</taxon>
        <taxon>Fungi</taxon>
        <taxon>Dikarya</taxon>
        <taxon>Ascomycota</taxon>
        <taxon>Pezizomycotina</taxon>
        <taxon>Sordariomycetes</taxon>
        <taxon>Sordariomycetidae</taxon>
        <taxon>Cephalothecales</taxon>
        <taxon>Cephalothecaceae</taxon>
        <taxon>Phialemonium</taxon>
    </lineage>
</organism>
<proteinExistence type="inferred from homology"/>
<dbReference type="InterPro" id="IPR000462">
    <property type="entry name" value="CDP-OH_P_trans"/>
</dbReference>
<dbReference type="InterPro" id="IPR017106">
    <property type="entry name" value="Coatomer_gsu"/>
</dbReference>
<comment type="catalytic activity">
    <reaction evidence="22">
        <text>CDP-N,N-dimethylethanolamine + a 1,2-diacyl-sn-glycerol = a 1,2-diacyl-sn-glycero-3-phospho-N,N-dimethylethanolamine + CMP + H(+)</text>
        <dbReference type="Rhea" id="RHEA:33775"/>
        <dbReference type="ChEBI" id="CHEBI:15378"/>
        <dbReference type="ChEBI" id="CHEBI:17815"/>
        <dbReference type="ChEBI" id="CHEBI:60377"/>
        <dbReference type="ChEBI" id="CHEBI:64572"/>
        <dbReference type="ChEBI" id="CHEBI:65117"/>
    </reaction>
    <physiologicalReaction direction="left-to-right" evidence="22">
        <dbReference type="Rhea" id="RHEA:33776"/>
    </physiologicalReaction>
</comment>
<evidence type="ECO:0000256" key="21">
    <source>
        <dbReference type="ARBA" id="ARBA00038987"/>
    </source>
</evidence>
<evidence type="ECO:0000256" key="6">
    <source>
        <dbReference type="ARBA" id="ARBA00010720"/>
    </source>
</evidence>
<protein>
    <recommendedName>
        <fullName evidence="21">diacylglycerol cholinephosphotransferase</fullName>
        <ecNumber evidence="21">2.7.8.2</ecNumber>
    </recommendedName>
    <alternativeName>
        <fullName evidence="23">Gamma-coat protein</fullName>
    </alternativeName>
</protein>
<dbReference type="FunFam" id="2.60.40.1480:FF:000001">
    <property type="entry name" value="Coatomer subunit gamma"/>
    <property type="match status" value="1"/>
</dbReference>
<dbReference type="InterPro" id="IPR012295">
    <property type="entry name" value="TBP_dom_sf"/>
</dbReference>
<dbReference type="InterPro" id="IPR037067">
    <property type="entry name" value="Coatomer_gsu_app_sf"/>
</dbReference>
<dbReference type="PANTHER" id="PTHR10261">
    <property type="entry name" value="COATOMER SUBUNIT GAMMA"/>
    <property type="match status" value="1"/>
</dbReference>
<keyword evidence="12" id="KW-0677">Repeat</keyword>
<keyword evidence="11 26" id="KW-0812">Transmembrane</keyword>
<dbReference type="InterPro" id="IPR032154">
    <property type="entry name" value="Coatomer_g_Cpla"/>
</dbReference>
<keyword evidence="14" id="KW-0653">Protein transport</keyword>
<sequence>MNYGKKDEDADTGLVKVDRTQVFQEARLFNSSPIQPRRCRILLTKIALLLYTGDKFPTNEATTLFFGISRLFQNKDASLRQMVHLVIKELASSAEDIIMVTSTIMKDTGGSTDVIYRPNAIRALCRIIDATTVQSIERVMKTAIVDKNPSVSSAALVSSYHLLPVARDVVRRWQSETQEAAASTKSSGGFSLGFSSSSGNLPVNNSTMTQYHAIGLLYQMRMHDRMALVKMVQQFGTAGAIKNPAAIVLLVRLAAQLAEEDPHLRKPMMQLLDNWLRHKSEMVNFEAAKAICDMRDVTDAEVSQAVHVLQLFLTSPRAVTKFAALRILHNFASFKPQAVNVCNPDIELLISNSNRSIATFAITTLLKTGNEASVDRLMKQISGFMAEITDEFKITIVEAIRTLCLKFPSKQAGMLQFLSGVLRDEGGYEFKRAVVESMFDLIKFVPDSKEDALAHLCEFIEDCEFTKLAVRVLHLLGLEGPKTSQPTKYIRYIYNRVVLENAIVRAAAVTALAKFGVGQKDPEVKRSVQVLLTRCLDDVDDEVRDRAALNLRLMAEEDEMATRFVRNDTMFALPYFEHQLVMYVTSDDKSTFSEPFDISQIPVVTREQADAEDRTKKLTATTPSLKPPKVGPTKVGPTGADAAASATAVAQQHAQELLQIPEMKEFGAVLKSSPVVELTEAETEYVVSVVKHIFKEHVVLQYEVKNTLPATVLENVSVVATPSDDEELEEVYIIQAEKLETDVAGKVYVAFKKVNGEGSMPASTFSNVLKFTSKEIDPTTNEPEETGYDDEYEVAEFDLAGSDYVIPVFASNFAHIWEQVGAAGEEAEETLQLSGMKSIAEATEQLAKTLSLQPLEGTDVPVNQTTHTLKLLGKTVHGGRVVANVRMAFSSKSGVTTKITVRSEEEGVAALVIGSVEYLGRVNKALEEFKQIILPDLAACCNTRAWPYRAYSVNTSTEGFIHESTWQDATSRVPTFLIVSQVIILHTPSNSRSGISRSSPNRDHPSARLQIAKKREKRDKRQGAQNVRSTGQATCAPAVQPFYTNVVIKCFPMSMAPNAITLTGFMFVVANFLTLLWYNPTLDQDCPSWVYYTWAAGLFLYQTFDAVDGTQARRTHQSGPLGELFDHGVDALNTTLEVLLFAGSQNMGQGWKTVATLFASLLTFYVQTWDEYHTKTLTLGIVNGPVEGILVLVGVYALTGFMGGAHFWQQGMLPTVGIPRPAAVPQAVYALSFTEWYLVLGTLVLVYNTVESARNVVRARRARGNQSRVALLGLLPFFATWALVVAYLILQPDILHLHLVPFALFVGIVNAYSVGRIITAHLAGLDFPYANVLVLPLAYAVADSLGPFLQYETNHSWLGWPSALGRGVYQVAFVFCMLGAAVGVYGSFVVDVIVTICDYLDIWCLTIKHPWDPSAQPLQPADGKEQSAQIAHGKKTA</sequence>
<dbReference type="GO" id="GO:0005793">
    <property type="term" value="C:endoplasmic reticulum-Golgi intermediate compartment"/>
    <property type="evidence" value="ECO:0007669"/>
    <property type="project" value="TreeGrafter"/>
</dbReference>
<dbReference type="PANTHER" id="PTHR10261:SF0">
    <property type="entry name" value="COATOMER SUBUNIT GAMMA-2"/>
    <property type="match status" value="1"/>
</dbReference>
<reference evidence="30" key="1">
    <citation type="submission" date="2023-06" db="EMBL/GenBank/DDBJ databases">
        <title>Genome-scale phylogeny and comparative genomics of the fungal order Sordariales.</title>
        <authorList>
            <consortium name="Lawrence Berkeley National Laboratory"/>
            <person name="Hensen N."/>
            <person name="Bonometti L."/>
            <person name="Westerberg I."/>
            <person name="Brannstrom I.O."/>
            <person name="Guillou S."/>
            <person name="Cros-Aarteil S."/>
            <person name="Calhoun S."/>
            <person name="Haridas S."/>
            <person name="Kuo A."/>
            <person name="Mondo S."/>
            <person name="Pangilinan J."/>
            <person name="Riley R."/>
            <person name="Labutti K."/>
            <person name="Andreopoulos B."/>
            <person name="Lipzen A."/>
            <person name="Chen C."/>
            <person name="Yanf M."/>
            <person name="Daum C."/>
            <person name="Ng V."/>
            <person name="Clum A."/>
            <person name="Steindorff A."/>
            <person name="Ohm R."/>
            <person name="Martin F."/>
            <person name="Silar P."/>
            <person name="Natvig D."/>
            <person name="Lalanne C."/>
            <person name="Gautier V."/>
            <person name="Ament-Velasquez S.L."/>
            <person name="Kruys A."/>
            <person name="Hutchinson M.I."/>
            <person name="Powell A.J."/>
            <person name="Barry K."/>
            <person name="Miller A.N."/>
            <person name="Grigoriev I.V."/>
            <person name="Debuchy R."/>
            <person name="Gladieux P."/>
            <person name="Thoren M.H."/>
            <person name="Johannesson H."/>
        </authorList>
    </citation>
    <scope>NUCLEOTIDE SEQUENCE</scope>
    <source>
        <strain evidence="30">8032-3</strain>
    </source>
</reference>
<comment type="similarity">
    <text evidence="5 24">Belongs to the CDP-alcohol phosphatidyltransferase class-I family.</text>
</comment>
<dbReference type="GO" id="GO:0006886">
    <property type="term" value="P:intracellular protein transport"/>
    <property type="evidence" value="ECO:0007669"/>
    <property type="project" value="InterPro"/>
</dbReference>
<evidence type="ECO:0000259" key="28">
    <source>
        <dbReference type="Pfam" id="PF08752"/>
    </source>
</evidence>
<evidence type="ECO:0000259" key="27">
    <source>
        <dbReference type="Pfam" id="PF01602"/>
    </source>
</evidence>
<keyword evidence="9" id="KW-0597">Phosphoprotein</keyword>
<feature type="domain" description="Coatomer subunit gamma C-terminal" evidence="29">
    <location>
        <begin position="802"/>
        <end position="916"/>
    </location>
</feature>
<dbReference type="GO" id="GO:0009306">
    <property type="term" value="P:protein secretion"/>
    <property type="evidence" value="ECO:0007669"/>
    <property type="project" value="TreeGrafter"/>
</dbReference>
<dbReference type="FunFam" id="1.25.10.10:FF:000071">
    <property type="entry name" value="Coatomer subunit gamma"/>
    <property type="match status" value="1"/>
</dbReference>
<dbReference type="InterPro" id="IPR002553">
    <property type="entry name" value="Clathrin/coatomer_adapt-like_N"/>
</dbReference>
<dbReference type="InterPro" id="IPR013041">
    <property type="entry name" value="Clathrin_app_Ig-like_sf"/>
</dbReference>
<name>A0AAJ0FQ79_9PEZI</name>
<dbReference type="InterPro" id="IPR009028">
    <property type="entry name" value="Coatomer/calthrin_app_sub_C"/>
</dbReference>
<evidence type="ECO:0000256" key="23">
    <source>
        <dbReference type="ARBA" id="ARBA00081297"/>
    </source>
</evidence>
<evidence type="ECO:0000256" key="19">
    <source>
        <dbReference type="ARBA" id="ARBA00025536"/>
    </source>
</evidence>
<evidence type="ECO:0000256" key="26">
    <source>
        <dbReference type="SAM" id="Phobius"/>
    </source>
</evidence>
<dbReference type="FunFam" id="1.25.10.10:FF:000046">
    <property type="entry name" value="Coatomer subunit gamma"/>
    <property type="match status" value="1"/>
</dbReference>
<keyword evidence="15 26" id="KW-1133">Transmembrane helix</keyword>
<keyword evidence="31" id="KW-1185">Reference proteome</keyword>
<comment type="cofactor">
    <cofactor evidence="1">
        <name>Mg(2+)</name>
        <dbReference type="ChEBI" id="CHEBI:18420"/>
    </cofactor>
</comment>
<comment type="function">
    <text evidence="19">The coatomer is a cytosolic protein complex that binds to dilysine motifs and reversibly associates with Golgi non-clathrin-coated vesicles, which further mediate biosynthetic protein transport from the ER, via the Golgi up to the trans Golgi network. Coatomer complex is required for budding from Golgi membranes, and is essential for the retrograde Golgi-to-ER transport of dilysine-tagged proteins.</text>
</comment>
<feature type="transmembrane region" description="Helical" evidence="26">
    <location>
        <begin position="1228"/>
        <end position="1248"/>
    </location>
</feature>
<dbReference type="Pfam" id="PF16381">
    <property type="entry name" value="Coatomer_g_Cpla"/>
    <property type="match status" value="1"/>
</dbReference>
<dbReference type="InterPro" id="IPR011989">
    <property type="entry name" value="ARM-like"/>
</dbReference>
<accession>A0AAJ0FQ79</accession>
<keyword evidence="13" id="KW-0931">ER-Golgi transport</keyword>
<evidence type="ECO:0000256" key="18">
    <source>
        <dbReference type="ARBA" id="ARBA00023329"/>
    </source>
</evidence>
<evidence type="ECO:0000256" key="13">
    <source>
        <dbReference type="ARBA" id="ARBA00022892"/>
    </source>
</evidence>
<dbReference type="Gene3D" id="1.25.10.10">
    <property type="entry name" value="Leucine-rich Repeat Variant"/>
    <property type="match status" value="2"/>
</dbReference>
<evidence type="ECO:0000256" key="11">
    <source>
        <dbReference type="ARBA" id="ARBA00022692"/>
    </source>
</evidence>
<evidence type="ECO:0000256" key="4">
    <source>
        <dbReference type="ARBA" id="ARBA00004347"/>
    </source>
</evidence>
<evidence type="ECO:0000256" key="14">
    <source>
        <dbReference type="ARBA" id="ARBA00022927"/>
    </source>
</evidence>
<feature type="domain" description="Clathrin/coatomer adaptor adaptin-like N-terminal" evidence="27">
    <location>
        <begin position="21"/>
        <end position="555"/>
    </location>
</feature>
<dbReference type="InterPro" id="IPR016024">
    <property type="entry name" value="ARM-type_fold"/>
</dbReference>
<feature type="transmembrane region" description="Helical" evidence="26">
    <location>
        <begin position="1327"/>
        <end position="1349"/>
    </location>
</feature>
<evidence type="ECO:0000256" key="20">
    <source>
        <dbReference type="ARBA" id="ARBA00037890"/>
    </source>
</evidence>
<dbReference type="InterPro" id="IPR043130">
    <property type="entry name" value="CDP-OH_PTrfase_TM_dom"/>
</dbReference>
<dbReference type="EC" id="2.7.8.2" evidence="21"/>
<dbReference type="GO" id="GO:0006888">
    <property type="term" value="P:endoplasmic reticulum to Golgi vesicle-mediated transport"/>
    <property type="evidence" value="ECO:0007669"/>
    <property type="project" value="TreeGrafter"/>
</dbReference>
<dbReference type="FunFam" id="3.30.310.10:FF:000008">
    <property type="entry name" value="Coatomer subunit gamma"/>
    <property type="match status" value="1"/>
</dbReference>
<evidence type="ECO:0000256" key="25">
    <source>
        <dbReference type="SAM" id="MobiDB-lite"/>
    </source>
</evidence>
<dbReference type="GO" id="GO:0005198">
    <property type="term" value="F:structural molecule activity"/>
    <property type="evidence" value="ECO:0007669"/>
    <property type="project" value="InterPro"/>
</dbReference>
<dbReference type="InterPro" id="IPR013040">
    <property type="entry name" value="Coatomer_gsu_app_Ig-like_dom"/>
</dbReference>
<evidence type="ECO:0000256" key="17">
    <source>
        <dbReference type="ARBA" id="ARBA00023136"/>
    </source>
</evidence>
<evidence type="ECO:0000256" key="7">
    <source>
        <dbReference type="ARBA" id="ARBA00022448"/>
    </source>
</evidence>
<evidence type="ECO:0000313" key="30">
    <source>
        <dbReference type="EMBL" id="KAK1768885.1"/>
    </source>
</evidence>
<comment type="caution">
    <text evidence="30">The sequence shown here is derived from an EMBL/GenBank/DDBJ whole genome shotgun (WGS) entry which is preliminary data.</text>
</comment>
<evidence type="ECO:0000256" key="15">
    <source>
        <dbReference type="ARBA" id="ARBA00022989"/>
    </source>
</evidence>
<dbReference type="GO" id="GO:0005783">
    <property type="term" value="C:endoplasmic reticulum"/>
    <property type="evidence" value="ECO:0007669"/>
    <property type="project" value="TreeGrafter"/>
</dbReference>
<evidence type="ECO:0000256" key="3">
    <source>
        <dbReference type="ARBA" id="ARBA00004255"/>
    </source>
</evidence>
<dbReference type="Gene3D" id="3.30.310.10">
    <property type="entry name" value="TATA-Binding Protein"/>
    <property type="match status" value="1"/>
</dbReference>
<evidence type="ECO:0000256" key="1">
    <source>
        <dbReference type="ARBA" id="ARBA00001946"/>
    </source>
</evidence>
<comment type="similarity">
    <text evidence="6">Belongs to the COPG family.</text>
</comment>
<dbReference type="Pfam" id="PF01066">
    <property type="entry name" value="CDP-OH_P_transf"/>
    <property type="match status" value="1"/>
</dbReference>
<evidence type="ECO:0000256" key="12">
    <source>
        <dbReference type="ARBA" id="ARBA00022737"/>
    </source>
</evidence>
<dbReference type="EMBL" id="MU839004">
    <property type="protein sequence ID" value="KAK1768885.1"/>
    <property type="molecule type" value="Genomic_DNA"/>
</dbReference>
<keyword evidence="18" id="KW-0968">Cytoplasmic vesicle</keyword>
<dbReference type="PROSITE" id="PS00379">
    <property type="entry name" value="CDP_ALCOHOL_P_TRANSF"/>
    <property type="match status" value="1"/>
</dbReference>
<evidence type="ECO:0000313" key="31">
    <source>
        <dbReference type="Proteomes" id="UP001244011"/>
    </source>
</evidence>
<feature type="region of interest" description="Disordered" evidence="25">
    <location>
        <begin position="1416"/>
        <end position="1437"/>
    </location>
</feature>
<evidence type="ECO:0000259" key="29">
    <source>
        <dbReference type="Pfam" id="PF16381"/>
    </source>
</evidence>
<keyword evidence="10 24" id="KW-0808">Transferase</keyword>
<dbReference type="Gene3D" id="2.60.40.1480">
    <property type="entry name" value="Coatomer, gamma subunit, appendage domain"/>
    <property type="match status" value="1"/>
</dbReference>
<keyword evidence="7" id="KW-0813">Transport</keyword>
<dbReference type="Gene3D" id="1.20.120.1760">
    <property type="match status" value="1"/>
</dbReference>
<dbReference type="FunFam" id="1.20.120.1760:FF:000012">
    <property type="entry name" value="sn-1,2-diacylglycerol cholinephosphotransferase"/>
    <property type="match status" value="1"/>
</dbReference>